<sequence>MQPFGAIKHIVPVSIDSLMLYFNGPDMEVANTHCYQWALALSEARQQWPWLRECVPAYDSLMVVFDAHAVDMHQVYLALKDMAPKAPPRGEGSNAKKTLPVWYGAPEANDLTQVGEHTGLCVDEIVRLHSETTYKVYAVGFAPGFAYMGQTPKALHCPRLATPRKQVPKGAVAIADNQTAVYPSSSPGGWHLLGLCPLSLVDRDSHSAFLKVGDEVKFEAITEHAYRNHYAH</sequence>
<evidence type="ECO:0000313" key="5">
    <source>
        <dbReference type="EMBL" id="NDV90085.1"/>
    </source>
</evidence>
<evidence type="ECO:0000256" key="2">
    <source>
        <dbReference type="ARBA" id="ARBA00022801"/>
    </source>
</evidence>
<dbReference type="AlphaFoldDB" id="A0A7X5LJX9"/>
<dbReference type="EMBL" id="JAAAWN010000002">
    <property type="protein sequence ID" value="NDV90085.1"/>
    <property type="molecule type" value="Genomic_DNA"/>
</dbReference>
<dbReference type="SUPFAM" id="SSF50891">
    <property type="entry name" value="Cyclophilin-like"/>
    <property type="match status" value="1"/>
</dbReference>
<dbReference type="SMART" id="SM00796">
    <property type="entry name" value="AHS1"/>
    <property type="match status" value="1"/>
</dbReference>
<name>A0A7X5LJX9_9ALTE</name>
<dbReference type="Gene3D" id="2.40.100.10">
    <property type="entry name" value="Cyclophilin-like"/>
    <property type="match status" value="1"/>
</dbReference>
<feature type="domain" description="Carboxyltransferase" evidence="4">
    <location>
        <begin position="8"/>
        <end position="211"/>
    </location>
</feature>
<dbReference type="RefSeq" id="WP_163083669.1">
    <property type="nucleotide sequence ID" value="NZ_JAAAWN010000002.1"/>
</dbReference>
<proteinExistence type="predicted"/>
<dbReference type="GO" id="GO:0005524">
    <property type="term" value="F:ATP binding"/>
    <property type="evidence" value="ECO:0007669"/>
    <property type="project" value="UniProtKB-KW"/>
</dbReference>
<dbReference type="InterPro" id="IPR010016">
    <property type="entry name" value="PxpB"/>
</dbReference>
<dbReference type="GO" id="GO:0016787">
    <property type="term" value="F:hydrolase activity"/>
    <property type="evidence" value="ECO:0007669"/>
    <property type="project" value="UniProtKB-KW"/>
</dbReference>
<keyword evidence="1" id="KW-0547">Nucleotide-binding</keyword>
<organism evidence="5 6">
    <name type="scientific">Alteromonas profundi</name>
    <dbReference type="NCBI Taxonomy" id="2696062"/>
    <lineage>
        <taxon>Bacteria</taxon>
        <taxon>Pseudomonadati</taxon>
        <taxon>Pseudomonadota</taxon>
        <taxon>Gammaproteobacteria</taxon>
        <taxon>Alteromonadales</taxon>
        <taxon>Alteromonadaceae</taxon>
        <taxon>Alteromonas/Salinimonas group</taxon>
        <taxon>Alteromonas</taxon>
    </lineage>
</organism>
<dbReference type="InterPro" id="IPR029000">
    <property type="entry name" value="Cyclophilin-like_dom_sf"/>
</dbReference>
<evidence type="ECO:0000256" key="1">
    <source>
        <dbReference type="ARBA" id="ARBA00022741"/>
    </source>
</evidence>
<keyword evidence="5" id="KW-0808">Transferase</keyword>
<dbReference type="PANTHER" id="PTHR34698">
    <property type="entry name" value="5-OXOPROLINASE SUBUNIT B"/>
    <property type="match status" value="1"/>
</dbReference>
<dbReference type="Gene3D" id="3.30.1360.40">
    <property type="match status" value="1"/>
</dbReference>
<dbReference type="GO" id="GO:0016740">
    <property type="term" value="F:transferase activity"/>
    <property type="evidence" value="ECO:0007669"/>
    <property type="project" value="UniProtKB-KW"/>
</dbReference>
<protein>
    <submittedName>
        <fullName evidence="5">Carboxyltransferase domain-containing protein</fullName>
    </submittedName>
</protein>
<dbReference type="InterPro" id="IPR003833">
    <property type="entry name" value="CT_C_D"/>
</dbReference>
<comment type="caution">
    <text evidence="5">The sequence shown here is derived from an EMBL/GenBank/DDBJ whole genome shotgun (WGS) entry which is preliminary data.</text>
</comment>
<keyword evidence="3" id="KW-0067">ATP-binding</keyword>
<dbReference type="Pfam" id="PF02682">
    <property type="entry name" value="CT_C_D"/>
    <property type="match status" value="1"/>
</dbReference>
<keyword evidence="2" id="KW-0378">Hydrolase</keyword>
<reference evidence="5 6" key="1">
    <citation type="submission" date="2020-01" db="EMBL/GenBank/DDBJ databases">
        <authorList>
            <person name="Chen J."/>
            <person name="Zhu S."/>
            <person name="Yang J."/>
        </authorList>
    </citation>
    <scope>NUCLEOTIDE SEQUENCE [LARGE SCALE GENOMIC DNA]</scope>
    <source>
        <strain evidence="5 6">345S023</strain>
    </source>
</reference>
<evidence type="ECO:0000313" key="6">
    <source>
        <dbReference type="Proteomes" id="UP000470213"/>
    </source>
</evidence>
<evidence type="ECO:0000256" key="3">
    <source>
        <dbReference type="ARBA" id="ARBA00022840"/>
    </source>
</evidence>
<dbReference type="PANTHER" id="PTHR34698:SF2">
    <property type="entry name" value="5-OXOPROLINASE SUBUNIT B"/>
    <property type="match status" value="1"/>
</dbReference>
<gene>
    <name evidence="5" type="ORF">GTH32_02610</name>
</gene>
<evidence type="ECO:0000259" key="4">
    <source>
        <dbReference type="SMART" id="SM00796"/>
    </source>
</evidence>
<dbReference type="Proteomes" id="UP000470213">
    <property type="component" value="Unassembled WGS sequence"/>
</dbReference>
<keyword evidence="6" id="KW-1185">Reference proteome</keyword>
<accession>A0A7X5LJX9</accession>
<dbReference type="SUPFAM" id="SSF160467">
    <property type="entry name" value="PH0987 N-terminal domain-like"/>
    <property type="match status" value="1"/>
</dbReference>